<reference evidence="1 2" key="1">
    <citation type="submission" date="2015-06" db="EMBL/GenBank/DDBJ databases">
        <title>Genome sequencing of Thermotogales isolates from hydrothermal vents.</title>
        <authorList>
            <person name="Haverkamp T.H."/>
            <person name="Kublanov I.V."/>
            <person name="Nesbo C.L."/>
        </authorList>
    </citation>
    <scope>NUCLEOTIDE SEQUENCE [LARGE SCALE GENOMIC DNA]</scope>
    <source>
        <strain evidence="2">ik275mar</strain>
    </source>
</reference>
<keyword evidence="2" id="KW-1185">Reference proteome</keyword>
<protein>
    <recommendedName>
        <fullName evidence="3">DUF3352 domain-containing protein</fullName>
    </recommendedName>
</protein>
<organism evidence="1 2">
    <name type="scientific">Thermosipho affectus</name>
    <dbReference type="NCBI Taxonomy" id="660294"/>
    <lineage>
        <taxon>Bacteria</taxon>
        <taxon>Thermotogati</taxon>
        <taxon>Thermotogota</taxon>
        <taxon>Thermotogae</taxon>
        <taxon>Thermotogales</taxon>
        <taxon>Fervidobacteriaceae</taxon>
        <taxon>Thermosipho</taxon>
    </lineage>
</organism>
<sequence>MKKILVLVGVLFVFLAFSNIFQFLPEKFDSLFYVPDLTQFYDALKKTNTGDVFINQIGLEQMVLGILEQQLMMQNYTLDDLDLFKELLVASTVDGSAVIAIGPSKDPQKIKEIFEAFSGMQFPSEVLVKDGYFVFSNLPFGGKLPNKVKENIEKGYLAVSYVNTNEDLKVEGYGYARLEGNTFRLYNEIVPKDQETKDFILDLEKQQGKDILSDNKIGGDLFIFLNKKIPKSLLKLLTNVTEEMNVDLNKFLEDFSGTAYISANISDFILNALSGMQQSTVPFYGVVYYSGLNWDDLEGISKFEVINGKKYGVEVTEEGTPVVYVNLESDKMTLYGISPEQYTPGDRTFIEQNYSDDYFFGVLLNLNPTIFNFIGVDTEAYLKIQVYAKDGKIFAKSVLK</sequence>
<comment type="caution">
    <text evidence="1">The sequence shown here is derived from an EMBL/GenBank/DDBJ whole genome shotgun (WGS) entry which is preliminary data.</text>
</comment>
<dbReference type="Proteomes" id="UP000242616">
    <property type="component" value="Unassembled WGS sequence"/>
</dbReference>
<evidence type="ECO:0000313" key="2">
    <source>
        <dbReference type="Proteomes" id="UP000242616"/>
    </source>
</evidence>
<dbReference type="EMBL" id="LBFC01000018">
    <property type="protein sequence ID" value="ONN27202.1"/>
    <property type="molecule type" value="Genomic_DNA"/>
</dbReference>
<evidence type="ECO:0000313" key="1">
    <source>
        <dbReference type="EMBL" id="ONN27202.1"/>
    </source>
</evidence>
<proteinExistence type="predicted"/>
<gene>
    <name evidence="1" type="ORF">XJ44_05305</name>
</gene>
<name>A0ABX3IJ41_9BACT</name>
<evidence type="ECO:0008006" key="3">
    <source>
        <dbReference type="Google" id="ProtNLM"/>
    </source>
</evidence>
<accession>A0ABX3IJ41</accession>
<dbReference type="RefSeq" id="WP_077198320.1">
    <property type="nucleotide sequence ID" value="NZ_LBFC01000018.1"/>
</dbReference>